<dbReference type="AlphaFoldDB" id="A0A564W7E2"/>
<name>A0A564W7E2_9FIRM</name>
<organism evidence="1 2">
    <name type="scientific">Blautia luti</name>
    <dbReference type="NCBI Taxonomy" id="89014"/>
    <lineage>
        <taxon>Bacteria</taxon>
        <taxon>Bacillati</taxon>
        <taxon>Bacillota</taxon>
        <taxon>Clostridia</taxon>
        <taxon>Lachnospirales</taxon>
        <taxon>Lachnospiraceae</taxon>
        <taxon>Blautia</taxon>
    </lineage>
</organism>
<gene>
    <name evidence="1" type="ORF">RSSSTS7063_00919</name>
</gene>
<accession>A0A564W7E2</accession>
<sequence length="257" mass="28734">MKSYEELLSDIEEDMELMGSSHMVYAMEEDSIITDYDYLPSDSCTISITLRELQEKIHLQMLYAKTSAHIPEADKNAPKLAVVFPGIGYTADKPLLYYTSRLAGKHGYKIRTVSYGILPENVKGDPEKMKQAFDLALEQTERSLGSIDWNSYGSILFISKSIGTVISSAYASRHDLTVKSILFTPLAETFSFPLAGSIAFHGTADPWAETNSIRELAAQKDVPLFLTQNANHSLETGDVLTDIFILKTTMERVQRFI</sequence>
<evidence type="ECO:0008006" key="3">
    <source>
        <dbReference type="Google" id="ProtNLM"/>
    </source>
</evidence>
<dbReference type="RefSeq" id="WP_144094941.1">
    <property type="nucleotide sequence ID" value="NZ_CABHMX010000033.1"/>
</dbReference>
<reference evidence="1 2" key="1">
    <citation type="submission" date="2019-07" db="EMBL/GenBank/DDBJ databases">
        <authorList>
            <person name="Hibberd C M."/>
            <person name="Gehrig L. J."/>
            <person name="Chang H.-W."/>
            <person name="Venkatesh S."/>
        </authorList>
    </citation>
    <scope>NUCLEOTIDE SEQUENCE [LARGE SCALE GENOMIC DNA]</scope>
    <source>
        <strain evidence="1">Blautia_luti_SSTS_Bg7063</strain>
    </source>
</reference>
<keyword evidence="2" id="KW-1185">Reference proteome</keyword>
<dbReference type="EMBL" id="CABHNW010000149">
    <property type="protein sequence ID" value="VUX40317.1"/>
    <property type="molecule type" value="Genomic_DNA"/>
</dbReference>
<protein>
    <recommendedName>
        <fullName evidence="3">Alpha/beta hydrolase family protein</fullName>
    </recommendedName>
</protein>
<dbReference type="Gene3D" id="3.40.50.1820">
    <property type="entry name" value="alpha/beta hydrolase"/>
    <property type="match status" value="1"/>
</dbReference>
<proteinExistence type="predicted"/>
<dbReference type="Proteomes" id="UP000408482">
    <property type="component" value="Unassembled WGS sequence"/>
</dbReference>
<dbReference type="InterPro" id="IPR029058">
    <property type="entry name" value="AB_hydrolase_fold"/>
</dbReference>
<evidence type="ECO:0000313" key="2">
    <source>
        <dbReference type="Proteomes" id="UP000408482"/>
    </source>
</evidence>
<evidence type="ECO:0000313" key="1">
    <source>
        <dbReference type="EMBL" id="VUX40317.1"/>
    </source>
</evidence>